<name>A0A9N9N6K8_9GLOM</name>
<protein>
    <submittedName>
        <fullName evidence="2">10498_t:CDS:1</fullName>
    </submittedName>
</protein>
<dbReference type="PROSITE" id="PS00109">
    <property type="entry name" value="PROTEIN_KINASE_TYR"/>
    <property type="match status" value="1"/>
</dbReference>
<dbReference type="PROSITE" id="PS50011">
    <property type="entry name" value="PROTEIN_KINASE_DOM"/>
    <property type="match status" value="1"/>
</dbReference>
<dbReference type="InterPro" id="IPR008266">
    <property type="entry name" value="Tyr_kinase_AS"/>
</dbReference>
<evidence type="ECO:0000313" key="3">
    <source>
        <dbReference type="Proteomes" id="UP000789342"/>
    </source>
</evidence>
<evidence type="ECO:0000313" key="2">
    <source>
        <dbReference type="EMBL" id="CAG8705152.1"/>
    </source>
</evidence>
<comment type="caution">
    <text evidence="2">The sequence shown here is derived from an EMBL/GenBank/DDBJ whole genome shotgun (WGS) entry which is preliminary data.</text>
</comment>
<dbReference type="InterPro" id="IPR053215">
    <property type="entry name" value="TKL_Ser/Thr_kinase"/>
</dbReference>
<dbReference type="Gene3D" id="1.10.510.10">
    <property type="entry name" value="Transferase(Phosphotransferase) domain 1"/>
    <property type="match status" value="1"/>
</dbReference>
<dbReference type="InterPro" id="IPR001245">
    <property type="entry name" value="Ser-Thr/Tyr_kinase_cat_dom"/>
</dbReference>
<dbReference type="EMBL" id="CAJVPV010018029">
    <property type="protein sequence ID" value="CAG8705152.1"/>
    <property type="molecule type" value="Genomic_DNA"/>
</dbReference>
<organism evidence="2 3">
    <name type="scientific">Acaulospora morrowiae</name>
    <dbReference type="NCBI Taxonomy" id="94023"/>
    <lineage>
        <taxon>Eukaryota</taxon>
        <taxon>Fungi</taxon>
        <taxon>Fungi incertae sedis</taxon>
        <taxon>Mucoromycota</taxon>
        <taxon>Glomeromycotina</taxon>
        <taxon>Glomeromycetes</taxon>
        <taxon>Diversisporales</taxon>
        <taxon>Acaulosporaceae</taxon>
        <taxon>Acaulospora</taxon>
    </lineage>
</organism>
<dbReference type="PIRSF" id="PIRSF000654">
    <property type="entry name" value="Integrin-linked_kinase"/>
    <property type="match status" value="1"/>
</dbReference>
<dbReference type="OrthoDB" id="2439369at2759"/>
<dbReference type="InterPro" id="IPR011009">
    <property type="entry name" value="Kinase-like_dom_sf"/>
</dbReference>
<dbReference type="GO" id="GO:0005524">
    <property type="term" value="F:ATP binding"/>
    <property type="evidence" value="ECO:0007669"/>
    <property type="project" value="InterPro"/>
</dbReference>
<reference evidence="2" key="1">
    <citation type="submission" date="2021-06" db="EMBL/GenBank/DDBJ databases">
        <authorList>
            <person name="Kallberg Y."/>
            <person name="Tangrot J."/>
            <person name="Rosling A."/>
        </authorList>
    </citation>
    <scope>NUCLEOTIDE SEQUENCE</scope>
    <source>
        <strain evidence="2">CL551</strain>
    </source>
</reference>
<dbReference type="PANTHER" id="PTHR45756:SF1">
    <property type="entry name" value="PROTEIN KINASE DOMAIN CONTAINING PROTEIN"/>
    <property type="match status" value="1"/>
</dbReference>
<dbReference type="Proteomes" id="UP000789342">
    <property type="component" value="Unassembled WGS sequence"/>
</dbReference>
<dbReference type="PRINTS" id="PR00109">
    <property type="entry name" value="TYRKINASE"/>
</dbReference>
<proteinExistence type="predicted"/>
<gene>
    <name evidence="2" type="ORF">AMORRO_LOCUS12356</name>
</gene>
<dbReference type="GO" id="GO:0004672">
    <property type="term" value="F:protein kinase activity"/>
    <property type="evidence" value="ECO:0007669"/>
    <property type="project" value="InterPro"/>
</dbReference>
<accession>A0A9N9N6K8</accession>
<evidence type="ECO:0000259" key="1">
    <source>
        <dbReference type="PROSITE" id="PS50011"/>
    </source>
</evidence>
<dbReference type="AlphaFoldDB" id="A0A9N9N6K8"/>
<dbReference type="PANTHER" id="PTHR45756">
    <property type="entry name" value="PALMITOYLTRANSFERASE"/>
    <property type="match status" value="1"/>
</dbReference>
<keyword evidence="3" id="KW-1185">Reference proteome</keyword>
<feature type="domain" description="Protein kinase" evidence="1">
    <location>
        <begin position="52"/>
        <end position="315"/>
    </location>
</feature>
<sequence>MNHINDIQFKLRDNVEQRKIRISKFGGNSHVSNQLNEMFKVQSIKYSDLKQPDSGKDIKRGENGNVIKKIYCGTEVACKRIPAVVDEDATDSQKIQTELSILSLLGKCDHIITFYGLTKVDKESTMVFAWATHGDLKIFYENHTLDWSLKLKFIRKIFKGLYFIHSNNILHNDIRCKNILVKDLTAKISGFEMSCSVQSNPLPIKNLSNSIYWMSPEIMKGMRYTYYSEMFSFGMLLWELYYERVPYKKMNVQEIQEYVINKGRETLYVFDSPIHKELTELIRRAWQDDPHERPSEVQVDEKLEELYKNHMHEYILPPVSIKKSQ</sequence>
<dbReference type="Pfam" id="PF07714">
    <property type="entry name" value="PK_Tyr_Ser-Thr"/>
    <property type="match status" value="1"/>
</dbReference>
<dbReference type="SUPFAM" id="SSF56112">
    <property type="entry name" value="Protein kinase-like (PK-like)"/>
    <property type="match status" value="1"/>
</dbReference>
<dbReference type="InterPro" id="IPR000719">
    <property type="entry name" value="Prot_kinase_dom"/>
</dbReference>